<proteinExistence type="predicted"/>
<reference evidence="2 3" key="1">
    <citation type="journal article" date="2013" name="Biodegradation">
        <title>Quantitative proteomic analysis of ibuprofen-degrading Patulibacter sp. strain I11.</title>
        <authorList>
            <person name="Almeida B."/>
            <person name="Kjeldal H."/>
            <person name="Lolas I."/>
            <person name="Knudsen A.D."/>
            <person name="Carvalho G."/>
            <person name="Nielsen K.L."/>
            <person name="Barreto Crespo M.T."/>
            <person name="Stensballe A."/>
            <person name="Nielsen J.L."/>
        </authorList>
    </citation>
    <scope>NUCLEOTIDE SEQUENCE [LARGE SCALE GENOMIC DNA]</scope>
    <source>
        <strain evidence="2 3">I11</strain>
    </source>
</reference>
<keyword evidence="3" id="KW-1185">Reference proteome</keyword>
<dbReference type="AlphaFoldDB" id="H0EAY2"/>
<keyword evidence="1" id="KW-1133">Transmembrane helix</keyword>
<dbReference type="EMBL" id="AGUD01000299">
    <property type="protein sequence ID" value="EHN09200.1"/>
    <property type="molecule type" value="Genomic_DNA"/>
</dbReference>
<gene>
    <name evidence="2" type="ORF">PAI11_40070</name>
</gene>
<evidence type="ECO:0000256" key="1">
    <source>
        <dbReference type="SAM" id="Phobius"/>
    </source>
</evidence>
<evidence type="ECO:0000313" key="3">
    <source>
        <dbReference type="Proteomes" id="UP000005143"/>
    </source>
</evidence>
<accession>H0EAY2</accession>
<keyword evidence="1" id="KW-0472">Membrane</keyword>
<dbReference type="Proteomes" id="UP000005143">
    <property type="component" value="Unassembled WGS sequence"/>
</dbReference>
<protein>
    <submittedName>
        <fullName evidence="2">Uncharacterized protein</fullName>
    </submittedName>
</protein>
<organism evidence="2 3">
    <name type="scientific">Patulibacter medicamentivorans</name>
    <dbReference type="NCBI Taxonomy" id="1097667"/>
    <lineage>
        <taxon>Bacteria</taxon>
        <taxon>Bacillati</taxon>
        <taxon>Actinomycetota</taxon>
        <taxon>Thermoleophilia</taxon>
        <taxon>Solirubrobacterales</taxon>
        <taxon>Patulibacteraceae</taxon>
        <taxon>Patulibacter</taxon>
    </lineage>
</organism>
<comment type="caution">
    <text evidence="2">The sequence shown here is derived from an EMBL/GenBank/DDBJ whole genome shotgun (WGS) entry which is preliminary data.</text>
</comment>
<sequence>MARHRQLPTRVGRLHPRYGTPWMVIGATAAIAAGLVAGDAVASASLVVGSLRERTPVL</sequence>
<evidence type="ECO:0000313" key="2">
    <source>
        <dbReference type="EMBL" id="EHN09200.1"/>
    </source>
</evidence>
<feature type="transmembrane region" description="Helical" evidence="1">
    <location>
        <begin position="21"/>
        <end position="48"/>
    </location>
</feature>
<keyword evidence="1" id="KW-0812">Transmembrane</keyword>
<name>H0EAY2_9ACTN</name>